<evidence type="ECO:0000313" key="2">
    <source>
        <dbReference type="Proteomes" id="UP000824190"/>
    </source>
</evidence>
<accession>A0A9D1RT67</accession>
<comment type="caution">
    <text evidence="1">The sequence shown here is derived from an EMBL/GenBank/DDBJ whole genome shotgun (WGS) entry which is preliminary data.</text>
</comment>
<organism evidence="1 2">
    <name type="scientific">Candidatus Corynebacterium avicola</name>
    <dbReference type="NCBI Taxonomy" id="2838527"/>
    <lineage>
        <taxon>Bacteria</taxon>
        <taxon>Bacillati</taxon>
        <taxon>Actinomycetota</taxon>
        <taxon>Actinomycetes</taxon>
        <taxon>Mycobacteriales</taxon>
        <taxon>Corynebacteriaceae</taxon>
        <taxon>Corynebacterium</taxon>
    </lineage>
</organism>
<proteinExistence type="predicted"/>
<dbReference type="AlphaFoldDB" id="A0A9D1RT67"/>
<gene>
    <name evidence="1" type="ORF">H9870_11525</name>
</gene>
<reference evidence="1" key="2">
    <citation type="submission" date="2021-04" db="EMBL/GenBank/DDBJ databases">
        <authorList>
            <person name="Gilroy R."/>
        </authorList>
    </citation>
    <scope>NUCLEOTIDE SEQUENCE</scope>
    <source>
        <strain evidence="1">CHK32-1732</strain>
    </source>
</reference>
<reference evidence="1" key="1">
    <citation type="journal article" date="2021" name="PeerJ">
        <title>Extensive microbial diversity within the chicken gut microbiome revealed by metagenomics and culture.</title>
        <authorList>
            <person name="Gilroy R."/>
            <person name="Ravi A."/>
            <person name="Getino M."/>
            <person name="Pursley I."/>
            <person name="Horton D.L."/>
            <person name="Alikhan N.F."/>
            <person name="Baker D."/>
            <person name="Gharbi K."/>
            <person name="Hall N."/>
            <person name="Watson M."/>
            <person name="Adriaenssens E.M."/>
            <person name="Foster-Nyarko E."/>
            <person name="Jarju S."/>
            <person name="Secka A."/>
            <person name="Antonio M."/>
            <person name="Oren A."/>
            <person name="Chaudhuri R.R."/>
            <person name="La Ragione R."/>
            <person name="Hildebrand F."/>
            <person name="Pallen M.J."/>
        </authorList>
    </citation>
    <scope>NUCLEOTIDE SEQUENCE</scope>
    <source>
        <strain evidence="1">CHK32-1732</strain>
    </source>
</reference>
<protein>
    <submittedName>
        <fullName evidence="1">Uncharacterized protein</fullName>
    </submittedName>
</protein>
<name>A0A9D1RT67_9CORY</name>
<dbReference type="Proteomes" id="UP000824190">
    <property type="component" value="Unassembled WGS sequence"/>
</dbReference>
<sequence>MDWATIRTQLSGYPELTLRGHLGGKGTQHIEIWRQGRRLRVEVDGTPEFLCDGETAWSMEPTRHLTGLAGTPVTAPTGKLRYHGGAHSFVYPRDHRDWSGDDFTRPEGETTAERFQGRDCWTVALRAPRHKVGPLRLWVDQESGYLLGQVNEHRDAAGVAGWIVDPRIGAPLDDSLFVWDSPTVTPEDVKAAKMEERRALEESQRDWFREHVSDAPLRIPATVDFSPTQCHCQEDGTFSGGSVDGVIFRRESADAEVEDSDEITWTGNGLRTTVRFRNRSVVLDEALRDVIRERFDGGAV</sequence>
<evidence type="ECO:0000313" key="1">
    <source>
        <dbReference type="EMBL" id="HIW92276.1"/>
    </source>
</evidence>
<dbReference type="EMBL" id="DXGC01000096">
    <property type="protein sequence ID" value="HIW92276.1"/>
    <property type="molecule type" value="Genomic_DNA"/>
</dbReference>